<organism evidence="7 8">
    <name type="scientific">Weissella minor</name>
    <dbReference type="NCBI Taxonomy" id="1620"/>
    <lineage>
        <taxon>Bacteria</taxon>
        <taxon>Bacillati</taxon>
        <taxon>Bacillota</taxon>
        <taxon>Bacilli</taxon>
        <taxon>Lactobacillales</taxon>
        <taxon>Lactobacillaceae</taxon>
        <taxon>Weissella</taxon>
    </lineage>
</organism>
<evidence type="ECO:0000256" key="4">
    <source>
        <dbReference type="PROSITE-ProRule" id="PRU01024"/>
    </source>
</evidence>
<dbReference type="EMBL" id="JQCD01000024">
    <property type="protein sequence ID" value="KRN76645.1"/>
    <property type="molecule type" value="Genomic_DNA"/>
</dbReference>
<evidence type="ECO:0000259" key="6">
    <source>
        <dbReference type="PROSITE" id="PS50926"/>
    </source>
</evidence>
<dbReference type="PROSITE" id="PS50926">
    <property type="entry name" value="TRAM"/>
    <property type="match status" value="1"/>
</dbReference>
<sequence length="469" mass="52157">MLAGCRKDQKEKMMKKKAPVVKNQEFEATVIDLTYDGNGVVKFDDFPIFVTNAVPGEKIIVGVTKVTTNYGFGRVVKRLVESADRNADIDAKVLQSGVAPLAHLTYEAQLKHKQKQVADVFNKQHVAVNVAPTVGMDDPWGYRNKAQIPVREINGELTTGFYRRGSHRLQPMEDFYIQDPEIDKAIVVIRDILRKYHVAAYDEQNHKGVVRTIMVRRGHYSHEMMIVLVTRAKRLPTSEFIINDIREALPEVVSIIQNVNQEKTNVIMGDQNKVLWGEKAIKDTLLGKTFAIGPNSFYQVNPAMTEVLYQTAADKADLKPTDVVIDAYSGIGTISLTIADRVESVLGVEIVPEAVDDAKRNADLNGIKNAKFALGKAEEKMSQWAAEGLKPDVIFLDPPRKGLTQELVDAAVEMGPQKVVYISCNPATLARDAALFVEQGYEVTGDVQPIDQFPQTTHVESVTVLERKA</sequence>
<dbReference type="STRING" id="1620.IV67_GL000148"/>
<keyword evidence="8" id="KW-1185">Reference proteome</keyword>
<dbReference type="Gene3D" id="3.40.50.150">
    <property type="entry name" value="Vaccinia Virus protein VP39"/>
    <property type="match status" value="1"/>
</dbReference>
<dbReference type="Gene3D" id="2.40.50.1070">
    <property type="match status" value="1"/>
</dbReference>
<dbReference type="GO" id="GO:0070041">
    <property type="term" value="F:rRNA (uridine-C5-)-methyltransferase activity"/>
    <property type="evidence" value="ECO:0007669"/>
    <property type="project" value="TreeGrafter"/>
</dbReference>
<name>A0A0R2JMP0_9LACO</name>
<keyword evidence="1 4" id="KW-0489">Methyltransferase</keyword>
<evidence type="ECO:0000313" key="7">
    <source>
        <dbReference type="EMBL" id="KRN76645.1"/>
    </source>
</evidence>
<dbReference type="NCBIfam" id="TIGR00479">
    <property type="entry name" value="rumA"/>
    <property type="match status" value="1"/>
</dbReference>
<dbReference type="InterPro" id="IPR030390">
    <property type="entry name" value="MeTrfase_TrmA_AS"/>
</dbReference>
<feature type="active site" description="Nucleophile" evidence="4">
    <location>
        <position position="424"/>
    </location>
</feature>
<feature type="domain" description="TRAM" evidence="6">
    <location>
        <begin position="19"/>
        <end position="77"/>
    </location>
</feature>
<dbReference type="InterPro" id="IPR010280">
    <property type="entry name" value="U5_MeTrfase_fam"/>
</dbReference>
<dbReference type="AlphaFoldDB" id="A0A0R2JMP0"/>
<comment type="caution">
    <text evidence="7">The sequence shown here is derived from an EMBL/GenBank/DDBJ whole genome shotgun (WGS) entry which is preliminary data.</text>
</comment>
<reference evidence="7 8" key="1">
    <citation type="journal article" date="2015" name="Genome Announc.">
        <title>Expanding the biotechnology potential of lactobacilli through comparative genomics of 213 strains and associated genera.</title>
        <authorList>
            <person name="Sun Z."/>
            <person name="Harris H.M."/>
            <person name="McCann A."/>
            <person name="Guo C."/>
            <person name="Argimon S."/>
            <person name="Zhang W."/>
            <person name="Yang X."/>
            <person name="Jeffery I.B."/>
            <person name="Cooney J.C."/>
            <person name="Kagawa T.F."/>
            <person name="Liu W."/>
            <person name="Song Y."/>
            <person name="Salvetti E."/>
            <person name="Wrobel A."/>
            <person name="Rasinkangas P."/>
            <person name="Parkhill J."/>
            <person name="Rea M.C."/>
            <person name="O'Sullivan O."/>
            <person name="Ritari J."/>
            <person name="Douillard F.P."/>
            <person name="Paul Ross R."/>
            <person name="Yang R."/>
            <person name="Briner A.E."/>
            <person name="Felis G.E."/>
            <person name="de Vos W.M."/>
            <person name="Barrangou R."/>
            <person name="Klaenhammer T.R."/>
            <person name="Caufield P.W."/>
            <person name="Cui Y."/>
            <person name="Zhang H."/>
            <person name="O'Toole P.W."/>
        </authorList>
    </citation>
    <scope>NUCLEOTIDE SEQUENCE [LARGE SCALE GENOMIC DNA]</scope>
    <source>
        <strain evidence="7 8">DSM 20014</strain>
    </source>
</reference>
<accession>A0A0R2JMP0</accession>
<dbReference type="PATRIC" id="fig|1620.3.peg.153"/>
<evidence type="ECO:0000256" key="2">
    <source>
        <dbReference type="ARBA" id="ARBA00022679"/>
    </source>
</evidence>
<dbReference type="FunFam" id="2.40.50.1070:FF:000003">
    <property type="entry name" value="23S rRNA (Uracil-5-)-methyltransferase RumA"/>
    <property type="match status" value="1"/>
</dbReference>
<comment type="similarity">
    <text evidence="4">Belongs to the class I-like SAM-binding methyltransferase superfamily. RNA M5U methyltransferase family.</text>
</comment>
<dbReference type="PROSITE" id="PS01231">
    <property type="entry name" value="TRMA_2"/>
    <property type="match status" value="1"/>
</dbReference>
<dbReference type="InterPro" id="IPR029063">
    <property type="entry name" value="SAM-dependent_MTases_sf"/>
</dbReference>
<feature type="binding site" evidence="4">
    <location>
        <position position="299"/>
    </location>
    <ligand>
        <name>S-adenosyl-L-methionine</name>
        <dbReference type="ChEBI" id="CHEBI:59789"/>
    </ligand>
</feature>
<dbReference type="Pfam" id="PF01938">
    <property type="entry name" value="TRAM"/>
    <property type="match status" value="1"/>
</dbReference>
<dbReference type="FunFam" id="3.40.50.150:FF:000009">
    <property type="entry name" value="23S rRNA (Uracil(1939)-C(5))-methyltransferase RlmD"/>
    <property type="match status" value="1"/>
</dbReference>
<protein>
    <submittedName>
        <fullName evidence="7">TrmA family tRNA (Uracil-5-)-methyltransferase</fullName>
    </submittedName>
</protein>
<keyword evidence="3 4" id="KW-0949">S-adenosyl-L-methionine</keyword>
<dbReference type="PANTHER" id="PTHR11061:SF30">
    <property type="entry name" value="TRNA (URACIL(54)-C(5))-METHYLTRANSFERASE"/>
    <property type="match status" value="1"/>
</dbReference>
<feature type="binding site" evidence="4">
    <location>
        <position position="349"/>
    </location>
    <ligand>
        <name>S-adenosyl-L-methionine</name>
        <dbReference type="ChEBI" id="CHEBI:59789"/>
    </ligand>
</feature>
<dbReference type="InterPro" id="IPR012340">
    <property type="entry name" value="NA-bd_OB-fold"/>
</dbReference>
<dbReference type="InterPro" id="IPR002792">
    <property type="entry name" value="TRAM_dom"/>
</dbReference>
<dbReference type="Pfam" id="PF05958">
    <property type="entry name" value="tRNA_U5-meth_tr"/>
    <property type="match status" value="1"/>
</dbReference>
<dbReference type="SUPFAM" id="SSF50249">
    <property type="entry name" value="Nucleic acid-binding proteins"/>
    <property type="match status" value="1"/>
</dbReference>
<evidence type="ECO:0000313" key="8">
    <source>
        <dbReference type="Proteomes" id="UP000051673"/>
    </source>
</evidence>
<dbReference type="CDD" id="cd02440">
    <property type="entry name" value="AdoMet_MTases"/>
    <property type="match status" value="1"/>
</dbReference>
<feature type="binding site" evidence="4">
    <location>
        <position position="397"/>
    </location>
    <ligand>
        <name>S-adenosyl-L-methionine</name>
        <dbReference type="ChEBI" id="CHEBI:59789"/>
    </ligand>
</feature>
<evidence type="ECO:0000256" key="1">
    <source>
        <dbReference type="ARBA" id="ARBA00022603"/>
    </source>
</evidence>
<dbReference type="GO" id="GO:0070475">
    <property type="term" value="P:rRNA base methylation"/>
    <property type="evidence" value="ECO:0007669"/>
    <property type="project" value="TreeGrafter"/>
</dbReference>
<dbReference type="PROSITE" id="PS51687">
    <property type="entry name" value="SAM_MT_RNA_M5U"/>
    <property type="match status" value="1"/>
</dbReference>
<evidence type="ECO:0000256" key="3">
    <source>
        <dbReference type="ARBA" id="ARBA00022691"/>
    </source>
</evidence>
<gene>
    <name evidence="7" type="ORF">IV67_GL000148</name>
</gene>
<dbReference type="Gene3D" id="2.40.50.140">
    <property type="entry name" value="Nucleic acid-binding proteins"/>
    <property type="match status" value="1"/>
</dbReference>
<keyword evidence="2 4" id="KW-0808">Transferase</keyword>
<proteinExistence type="inferred from homology"/>
<dbReference type="PROSITE" id="PS01230">
    <property type="entry name" value="TRMA_1"/>
    <property type="match status" value="1"/>
</dbReference>
<dbReference type="SUPFAM" id="SSF53335">
    <property type="entry name" value="S-adenosyl-L-methionine-dependent methyltransferases"/>
    <property type="match status" value="1"/>
</dbReference>
<dbReference type="InterPro" id="IPR030391">
    <property type="entry name" value="MeTrfase_TrmA_CS"/>
</dbReference>
<dbReference type="PANTHER" id="PTHR11061">
    <property type="entry name" value="RNA M5U METHYLTRANSFERASE"/>
    <property type="match status" value="1"/>
</dbReference>
<dbReference type="Proteomes" id="UP000051673">
    <property type="component" value="Unassembled WGS sequence"/>
</dbReference>
<feature type="binding site" evidence="4">
    <location>
        <position position="328"/>
    </location>
    <ligand>
        <name>S-adenosyl-L-methionine</name>
        <dbReference type="ChEBI" id="CHEBI:59789"/>
    </ligand>
</feature>
<feature type="active site" evidence="5">
    <location>
        <position position="424"/>
    </location>
</feature>
<evidence type="ECO:0000256" key="5">
    <source>
        <dbReference type="PROSITE-ProRule" id="PRU10015"/>
    </source>
</evidence>